<evidence type="ECO:0000313" key="2">
    <source>
        <dbReference type="EMBL" id="CAA9371018.1"/>
    </source>
</evidence>
<feature type="compositionally biased region" description="Basic residues" evidence="1">
    <location>
        <begin position="39"/>
        <end position="63"/>
    </location>
</feature>
<gene>
    <name evidence="2" type="ORF">AVDCRST_MAG21-767</name>
</gene>
<accession>A0A6J4MWS3</accession>
<feature type="non-terminal residue" evidence="2">
    <location>
        <position position="1"/>
    </location>
</feature>
<feature type="region of interest" description="Disordered" evidence="1">
    <location>
        <begin position="1"/>
        <end position="132"/>
    </location>
</feature>
<feature type="non-terminal residue" evidence="2">
    <location>
        <position position="132"/>
    </location>
</feature>
<proteinExistence type="predicted"/>
<evidence type="ECO:0000256" key="1">
    <source>
        <dbReference type="SAM" id="MobiDB-lite"/>
    </source>
</evidence>
<feature type="compositionally biased region" description="Basic and acidic residues" evidence="1">
    <location>
        <begin position="23"/>
        <end position="38"/>
    </location>
</feature>
<feature type="compositionally biased region" description="Low complexity" evidence="1">
    <location>
        <begin position="123"/>
        <end position="132"/>
    </location>
</feature>
<organism evidence="2">
    <name type="scientific">uncultured Nocardioidaceae bacterium</name>
    <dbReference type="NCBI Taxonomy" id="253824"/>
    <lineage>
        <taxon>Bacteria</taxon>
        <taxon>Bacillati</taxon>
        <taxon>Actinomycetota</taxon>
        <taxon>Actinomycetes</taxon>
        <taxon>Propionibacteriales</taxon>
        <taxon>Nocardioidaceae</taxon>
        <taxon>environmental samples</taxon>
    </lineage>
</organism>
<sequence>ERADAANRRGCSQRRGPRGSARGRPECEPDSGRGGRDRGHARRRRPRARHQRRRPRSGLRRAGGRVQSCGDRHDAHLGGVPADRRHRGPDQAGAGGPGRGLPRQLGLDAAVGAGQDHRRRTRAAASARLQPL</sequence>
<reference evidence="2" key="1">
    <citation type="submission" date="2020-02" db="EMBL/GenBank/DDBJ databases">
        <authorList>
            <person name="Meier V. D."/>
        </authorList>
    </citation>
    <scope>NUCLEOTIDE SEQUENCE</scope>
    <source>
        <strain evidence="2">AVDCRST_MAG21</strain>
    </source>
</reference>
<protein>
    <submittedName>
        <fullName evidence="2">PaaD-like protein (DUF59) involved in Fe-S cluster assembly</fullName>
    </submittedName>
</protein>
<dbReference type="AlphaFoldDB" id="A0A6J4MWS3"/>
<dbReference type="EMBL" id="CADCUL010000088">
    <property type="protein sequence ID" value="CAA9371018.1"/>
    <property type="molecule type" value="Genomic_DNA"/>
</dbReference>
<name>A0A6J4MWS3_9ACTN</name>